<keyword evidence="3" id="KW-1185">Reference proteome</keyword>
<accession>A0A917A0C0</accession>
<dbReference type="Proteomes" id="UP000599688">
    <property type="component" value="Unassembled WGS sequence"/>
</dbReference>
<keyword evidence="1" id="KW-0732">Signal</keyword>
<dbReference type="EMBL" id="BMGL01000013">
    <property type="protein sequence ID" value="GGE20977.1"/>
    <property type="molecule type" value="Genomic_DNA"/>
</dbReference>
<proteinExistence type="predicted"/>
<gene>
    <name evidence="2" type="ORF">GCM10010831_22550</name>
</gene>
<protein>
    <recommendedName>
        <fullName evidence="4">CarboxypepD_reg-like domain-containing protein</fullName>
    </recommendedName>
</protein>
<feature type="chain" id="PRO_5037088371" description="CarboxypepD_reg-like domain-containing protein" evidence="1">
    <location>
        <begin position="20"/>
        <end position="493"/>
    </location>
</feature>
<comment type="caution">
    <text evidence="2">The sequence shown here is derived from an EMBL/GenBank/DDBJ whole genome shotgun (WGS) entry which is preliminary data.</text>
</comment>
<organism evidence="2 3">
    <name type="scientific">Psychroflexus salis</name>
    <dbReference type="NCBI Taxonomy" id="1526574"/>
    <lineage>
        <taxon>Bacteria</taxon>
        <taxon>Pseudomonadati</taxon>
        <taxon>Bacteroidota</taxon>
        <taxon>Flavobacteriia</taxon>
        <taxon>Flavobacteriales</taxon>
        <taxon>Flavobacteriaceae</taxon>
        <taxon>Psychroflexus</taxon>
    </lineage>
</organism>
<sequence>MKNTFAFVCLCLAIFSSYAQTITGKIIDSELNEPVPFVNIQLSENKGTISNNEGIFRLNTEGFKSSHIVTFSSMGFEEFKVSLEELQQTNTIVLKPSDELLDQVIVSNKQLTALEIIQKFKENRDQNHQLGSKRYRLFYRSRNSYKPQQMVFQLKKASNLRKKERKRINKAMADLNKDVAGSTSLGFSESLRDLYVQDTVYTVDLKKKIYLADSDTKADIEEYQEEAIKKLFENFDSENTFKIKIGILKIADSVEVNSSDEQIRIQSSDVDEEDEDFSIDEYPRLAFENGNWLPDVITETKYYDYQLQEPTMVKGRSQYVIHFEPGRRKGKYEGKIYIDKEDFAITQIDYQLAEGKSLFSLNLKLLGIKFDQYKAQRSLRFTKTDEGFYVPYYTSSSSAQYVFLRRTLTFIENHLDRSKRIKFKLRFIIEAENETIDEWVLLEQENIEGKELPKDQFVSSLETETIETYSPDIWKDYPVFEATQEMKEYHFKD</sequence>
<dbReference type="AlphaFoldDB" id="A0A917A0C0"/>
<evidence type="ECO:0000256" key="1">
    <source>
        <dbReference type="SAM" id="SignalP"/>
    </source>
</evidence>
<dbReference type="SUPFAM" id="SSF49464">
    <property type="entry name" value="Carboxypeptidase regulatory domain-like"/>
    <property type="match status" value="1"/>
</dbReference>
<dbReference type="InterPro" id="IPR008969">
    <property type="entry name" value="CarboxyPept-like_regulatory"/>
</dbReference>
<name>A0A917A0C0_9FLAO</name>
<reference evidence="2 3" key="1">
    <citation type="journal article" date="2014" name="Int. J. Syst. Evol. Microbiol.">
        <title>Complete genome sequence of Corynebacterium casei LMG S-19264T (=DSM 44701T), isolated from a smear-ripened cheese.</title>
        <authorList>
            <consortium name="US DOE Joint Genome Institute (JGI-PGF)"/>
            <person name="Walter F."/>
            <person name="Albersmeier A."/>
            <person name="Kalinowski J."/>
            <person name="Ruckert C."/>
        </authorList>
    </citation>
    <scope>NUCLEOTIDE SEQUENCE [LARGE SCALE GENOMIC DNA]</scope>
    <source>
        <strain evidence="2 3">CGMCC 1.12925</strain>
    </source>
</reference>
<dbReference type="Gene3D" id="2.50.20.10">
    <property type="entry name" value="Lipoprotein localisation LolA/LolB/LppX"/>
    <property type="match status" value="1"/>
</dbReference>
<feature type="signal peptide" evidence="1">
    <location>
        <begin position="1"/>
        <end position="19"/>
    </location>
</feature>
<dbReference type="RefSeq" id="WP_188406967.1">
    <property type="nucleotide sequence ID" value="NZ_BMGL01000013.1"/>
</dbReference>
<evidence type="ECO:0000313" key="3">
    <source>
        <dbReference type="Proteomes" id="UP000599688"/>
    </source>
</evidence>
<evidence type="ECO:0000313" key="2">
    <source>
        <dbReference type="EMBL" id="GGE20977.1"/>
    </source>
</evidence>
<evidence type="ECO:0008006" key="4">
    <source>
        <dbReference type="Google" id="ProtNLM"/>
    </source>
</evidence>
<dbReference type="Pfam" id="PF13715">
    <property type="entry name" value="CarbopepD_reg_2"/>
    <property type="match status" value="1"/>
</dbReference>